<dbReference type="OrthoDB" id="2333601at2"/>
<reference evidence="3 4" key="1">
    <citation type="submission" date="2015-11" db="EMBL/GenBank/DDBJ databases">
        <title>Draft genome sequences of new species of the genus Lactobacillus isolated from orchardgrass silage.</title>
        <authorList>
            <person name="Tohno M."/>
            <person name="Tanizawa Y."/>
            <person name="Arita M."/>
        </authorList>
    </citation>
    <scope>NUCLEOTIDE SEQUENCE [LARGE SCALE GENOMIC DNA]</scope>
    <source>
        <strain evidence="3 4">IWT25</strain>
    </source>
</reference>
<proteinExistence type="predicted"/>
<comment type="caution">
    <text evidence="3">The sequence shown here is derived from an EMBL/GenBank/DDBJ whole genome shotgun (WGS) entry which is preliminary data.</text>
</comment>
<protein>
    <recommendedName>
        <fullName evidence="5">Holin</fullName>
    </recommendedName>
</protein>
<keyword evidence="2" id="KW-0472">Membrane</keyword>
<evidence type="ECO:0000256" key="2">
    <source>
        <dbReference type="SAM" id="Phobius"/>
    </source>
</evidence>
<dbReference type="RefSeq" id="WP_089122121.1">
    <property type="nucleotide sequence ID" value="NZ_BCMI01000051.1"/>
</dbReference>
<dbReference type="EMBL" id="BCMI01000051">
    <property type="protein sequence ID" value="GAX07256.1"/>
    <property type="molecule type" value="Genomic_DNA"/>
</dbReference>
<gene>
    <name evidence="3" type="ORF">IWT25_02610</name>
</gene>
<dbReference type="AlphaFoldDB" id="A0A1Z5J038"/>
<dbReference type="Proteomes" id="UP000198414">
    <property type="component" value="Unassembled WGS sequence"/>
</dbReference>
<evidence type="ECO:0000313" key="3">
    <source>
        <dbReference type="EMBL" id="GAX07256.1"/>
    </source>
</evidence>
<keyword evidence="2" id="KW-1133">Transmembrane helix</keyword>
<accession>A0A1Z5J038</accession>
<feature type="transmembrane region" description="Helical" evidence="2">
    <location>
        <begin position="12"/>
        <end position="30"/>
    </location>
</feature>
<keyword evidence="2" id="KW-0812">Transmembrane</keyword>
<evidence type="ECO:0000256" key="1">
    <source>
        <dbReference type="SAM" id="MobiDB-lite"/>
    </source>
</evidence>
<name>A0A1Z5J038_9LACO</name>
<evidence type="ECO:0008006" key="5">
    <source>
        <dbReference type="Google" id="ProtNLM"/>
    </source>
</evidence>
<evidence type="ECO:0000313" key="4">
    <source>
        <dbReference type="Proteomes" id="UP000198414"/>
    </source>
</evidence>
<feature type="region of interest" description="Disordered" evidence="1">
    <location>
        <begin position="122"/>
        <end position="162"/>
    </location>
</feature>
<organism evidence="3 4">
    <name type="scientific">Secundilactobacillus pentosiphilus</name>
    <dbReference type="NCBI Taxonomy" id="1714682"/>
    <lineage>
        <taxon>Bacteria</taxon>
        <taxon>Bacillati</taxon>
        <taxon>Bacillota</taxon>
        <taxon>Bacilli</taxon>
        <taxon>Lactobacillales</taxon>
        <taxon>Lactobacillaceae</taxon>
        <taxon>Secundilactobacillus</taxon>
    </lineage>
</organism>
<sequence length="189" mass="20330">MQHAFEVLIDSGLLDTILMGILTVVVIPFIQQGFKSAKTTKVANAYGALDKVAEGVVAKLATQYDVPSGVKHDQALQTISTQLAKKGFKSIDTEDIDMAIEKAYQYFTSLDTKSQAKQSEFNDGLAAADKESQKAVETVPEPNVEVKEAVAEPVSDDPEQDSLAKLRTAIASAQKILAEKEQQGGDKDA</sequence>